<dbReference type="Pfam" id="PF09997">
    <property type="entry name" value="DUF2238"/>
    <property type="match status" value="1"/>
</dbReference>
<feature type="transmembrane region" description="Helical" evidence="1">
    <location>
        <begin position="9"/>
        <end position="26"/>
    </location>
</feature>
<dbReference type="AlphaFoldDB" id="A0A7J4J2T6"/>
<reference evidence="3" key="1">
    <citation type="journal article" date="2020" name="bioRxiv">
        <title>A rank-normalized archaeal taxonomy based on genome phylogeny resolves widespread incomplete and uneven classifications.</title>
        <authorList>
            <person name="Rinke C."/>
            <person name="Chuvochina M."/>
            <person name="Mussig A.J."/>
            <person name="Chaumeil P.-A."/>
            <person name="Waite D.W."/>
            <person name="Whitman W.B."/>
            <person name="Parks D.H."/>
            <person name="Hugenholtz P."/>
        </authorList>
    </citation>
    <scope>NUCLEOTIDE SEQUENCE [LARGE SCALE GENOMIC DNA]</scope>
</reference>
<proteinExistence type="predicted"/>
<dbReference type="Proteomes" id="UP000565078">
    <property type="component" value="Unassembled WGS sequence"/>
</dbReference>
<name>A0A7J4J2T6_9ARCH</name>
<evidence type="ECO:0000313" key="3">
    <source>
        <dbReference type="Proteomes" id="UP000565078"/>
    </source>
</evidence>
<keyword evidence="1" id="KW-0812">Transmembrane</keyword>
<accession>A0A7J4J2T6</accession>
<evidence type="ECO:0008006" key="4">
    <source>
        <dbReference type="Google" id="ProtNLM"/>
    </source>
</evidence>
<evidence type="ECO:0000256" key="1">
    <source>
        <dbReference type="SAM" id="Phobius"/>
    </source>
</evidence>
<feature type="transmembrane region" description="Helical" evidence="1">
    <location>
        <begin position="101"/>
        <end position="120"/>
    </location>
</feature>
<evidence type="ECO:0000313" key="2">
    <source>
        <dbReference type="EMBL" id="HIH10397.1"/>
    </source>
</evidence>
<sequence>MRYEFSSDTIFLLGVFLWGTLLGSILRFYDTIPHYDSLMHFVGGALISSFLVSFLVKYLSGFYFAVNVCITAGIAAIWEITEFINDRLFGLSGQLGLSDTMGDMIFVVAAALVINAMYWARDAKVALGGKI</sequence>
<keyword evidence="1" id="KW-1133">Transmembrane helix</keyword>
<comment type="caution">
    <text evidence="2">The sequence shown here is derived from an EMBL/GenBank/DDBJ whole genome shotgun (WGS) entry which is preliminary data.</text>
</comment>
<protein>
    <recommendedName>
        <fullName evidence="4">DUF2238 domain-containing protein</fullName>
    </recommendedName>
</protein>
<feature type="transmembrane region" description="Helical" evidence="1">
    <location>
        <begin position="38"/>
        <end position="56"/>
    </location>
</feature>
<dbReference type="InterPro" id="IPR014509">
    <property type="entry name" value="YjdF-like"/>
</dbReference>
<feature type="transmembrane region" description="Helical" evidence="1">
    <location>
        <begin position="63"/>
        <end position="81"/>
    </location>
</feature>
<organism evidence="2 3">
    <name type="scientific">Candidatus Iainarchaeum sp</name>
    <dbReference type="NCBI Taxonomy" id="3101447"/>
    <lineage>
        <taxon>Archaea</taxon>
        <taxon>Candidatus Iainarchaeota</taxon>
        <taxon>Candidatus Iainarchaeia</taxon>
        <taxon>Candidatus Iainarchaeales</taxon>
        <taxon>Candidatus Iainarchaeaceae</taxon>
        <taxon>Candidatus Iainarchaeum</taxon>
    </lineage>
</organism>
<keyword evidence="1" id="KW-0472">Membrane</keyword>
<gene>
    <name evidence="2" type="ORF">HA254_07075</name>
</gene>
<dbReference type="EMBL" id="DUGC01000113">
    <property type="protein sequence ID" value="HIH10397.1"/>
    <property type="molecule type" value="Genomic_DNA"/>
</dbReference>